<feature type="domain" description="VOC" evidence="1">
    <location>
        <begin position="5"/>
        <end position="119"/>
    </location>
</feature>
<dbReference type="CDD" id="cd06587">
    <property type="entry name" value="VOC"/>
    <property type="match status" value="1"/>
</dbReference>
<accession>A0A3B0S8T2</accession>
<dbReference type="PANTHER" id="PTHR36503">
    <property type="entry name" value="BLR2520 PROTEIN"/>
    <property type="match status" value="1"/>
</dbReference>
<name>A0A3B0S8T2_9ZZZZ</name>
<dbReference type="Gene3D" id="3.10.180.10">
    <property type="entry name" value="2,3-Dihydroxybiphenyl 1,2-Dioxygenase, domain 1"/>
    <property type="match status" value="1"/>
</dbReference>
<dbReference type="InterPro" id="IPR037523">
    <property type="entry name" value="VOC_core"/>
</dbReference>
<organism evidence="2">
    <name type="scientific">hydrothermal vent metagenome</name>
    <dbReference type="NCBI Taxonomy" id="652676"/>
    <lineage>
        <taxon>unclassified sequences</taxon>
        <taxon>metagenomes</taxon>
        <taxon>ecological metagenomes</taxon>
    </lineage>
</organism>
<dbReference type="InterPro" id="IPR004360">
    <property type="entry name" value="Glyas_Fos-R_dOase_dom"/>
</dbReference>
<proteinExistence type="predicted"/>
<protein>
    <recommendedName>
        <fullName evidence="1">VOC domain-containing protein</fullName>
    </recommendedName>
</protein>
<dbReference type="PROSITE" id="PS51819">
    <property type="entry name" value="VOC"/>
    <property type="match status" value="1"/>
</dbReference>
<dbReference type="InterPro" id="IPR029068">
    <property type="entry name" value="Glyas_Bleomycin-R_OHBP_Dase"/>
</dbReference>
<evidence type="ECO:0000313" key="2">
    <source>
        <dbReference type="EMBL" id="VAV97276.1"/>
    </source>
</evidence>
<dbReference type="AlphaFoldDB" id="A0A3B0S8T2"/>
<dbReference type="EMBL" id="UOEK01000115">
    <property type="protein sequence ID" value="VAV97276.1"/>
    <property type="molecule type" value="Genomic_DNA"/>
</dbReference>
<dbReference type="PANTHER" id="PTHR36503:SF3">
    <property type="entry name" value="BLR0126 PROTEIN"/>
    <property type="match status" value="1"/>
</dbReference>
<reference evidence="2" key="1">
    <citation type="submission" date="2018-06" db="EMBL/GenBank/DDBJ databases">
        <authorList>
            <person name="Zhirakovskaya E."/>
        </authorList>
    </citation>
    <scope>NUCLEOTIDE SEQUENCE</scope>
</reference>
<evidence type="ECO:0000259" key="1">
    <source>
        <dbReference type="PROSITE" id="PS51819"/>
    </source>
</evidence>
<sequence>MSDAPFDQTVVFITVADLDVATEFYRDGLGLPYVMQEAHCRFFRISQTGFVGLCQSSTGETKPSGVVLTLVTDDVDGVCAGLVERGVVLDHEPRRNDAFNIYHAFLKDPDGNLVEIQRFEQPEWPRDF</sequence>
<dbReference type="SUPFAM" id="SSF54593">
    <property type="entry name" value="Glyoxalase/Bleomycin resistance protein/Dihydroxybiphenyl dioxygenase"/>
    <property type="match status" value="1"/>
</dbReference>
<dbReference type="Pfam" id="PF00903">
    <property type="entry name" value="Glyoxalase"/>
    <property type="match status" value="1"/>
</dbReference>
<gene>
    <name evidence="2" type="ORF">MNBD_ACTINO02-1800</name>
</gene>